<evidence type="ECO:0000256" key="1">
    <source>
        <dbReference type="SAM" id="MobiDB-lite"/>
    </source>
</evidence>
<evidence type="ECO:0000313" key="2">
    <source>
        <dbReference type="EMBL" id="ESA08939.1"/>
    </source>
</evidence>
<accession>U9TL80</accession>
<gene>
    <name evidence="2" type="ORF">GLOINDRAFT_31126</name>
</gene>
<organism evidence="2">
    <name type="scientific">Rhizophagus irregularis (strain DAOM 181602 / DAOM 197198 / MUCL 43194)</name>
    <name type="common">Arbuscular mycorrhizal fungus</name>
    <name type="synonym">Glomus intraradices</name>
    <dbReference type="NCBI Taxonomy" id="747089"/>
    <lineage>
        <taxon>Eukaryota</taxon>
        <taxon>Fungi</taxon>
        <taxon>Fungi incertae sedis</taxon>
        <taxon>Mucoromycota</taxon>
        <taxon>Glomeromycotina</taxon>
        <taxon>Glomeromycetes</taxon>
        <taxon>Glomerales</taxon>
        <taxon>Glomeraceae</taxon>
        <taxon>Rhizophagus</taxon>
    </lineage>
</organism>
<proteinExistence type="predicted"/>
<reference evidence="2" key="1">
    <citation type="submission" date="2013-07" db="EMBL/GenBank/DDBJ databases">
        <title>The genome of an arbuscular mycorrhizal fungus provides insights into the evolution of the oldest plant symbiosis.</title>
        <authorList>
            <consortium name="DOE Joint Genome Institute"/>
            <person name="Tisserant E."/>
            <person name="Malbreil M."/>
            <person name="Kuo A."/>
            <person name="Kohler A."/>
            <person name="Symeonidi A."/>
            <person name="Balestrini R."/>
            <person name="Charron P."/>
            <person name="Duensing N."/>
            <person name="Frei-dit-Frey N."/>
            <person name="Gianinazzi-Pearson V."/>
            <person name="Gilbert B."/>
            <person name="Handa Y."/>
            <person name="Hijri M."/>
            <person name="Kaul R."/>
            <person name="Kawaguchi M."/>
            <person name="Krajinski F."/>
            <person name="Lammers P."/>
            <person name="Lapierre D."/>
            <person name="Masclaux F.G."/>
            <person name="Murat C."/>
            <person name="Morin E."/>
            <person name="Ndikumana S."/>
            <person name="Pagni M."/>
            <person name="Petitpierre D."/>
            <person name="Requena N."/>
            <person name="Rosikiewicz P."/>
            <person name="Riley R."/>
            <person name="Saito K."/>
            <person name="San Clemente H."/>
            <person name="Shapiro H."/>
            <person name="van Tuinen D."/>
            <person name="Becard G."/>
            <person name="Bonfante P."/>
            <person name="Paszkowski U."/>
            <person name="Shachar-Hill Y."/>
            <person name="Young J.P."/>
            <person name="Sanders I.R."/>
            <person name="Henrissat B."/>
            <person name="Rensing S.A."/>
            <person name="Grigoriev I.V."/>
            <person name="Corradi N."/>
            <person name="Roux C."/>
            <person name="Martin F."/>
        </authorList>
    </citation>
    <scope>NUCLEOTIDE SEQUENCE</scope>
    <source>
        <strain evidence="2">DAOM 197198</strain>
    </source>
</reference>
<feature type="region of interest" description="Disordered" evidence="1">
    <location>
        <begin position="1"/>
        <end position="25"/>
    </location>
</feature>
<name>U9TL80_RHIID</name>
<sequence>MVIKRGIQELSSNTEESEGNSTEEFEDKSWTLYVLIIEQKISENIDETVVETLTKYM</sequence>
<dbReference type="AlphaFoldDB" id="U9TL80"/>
<dbReference type="EMBL" id="KI288654">
    <property type="protein sequence ID" value="ESA08939.1"/>
    <property type="molecule type" value="Genomic_DNA"/>
</dbReference>
<feature type="compositionally biased region" description="Acidic residues" evidence="1">
    <location>
        <begin position="15"/>
        <end position="25"/>
    </location>
</feature>
<dbReference type="HOGENOM" id="CLU_2997607_0_0_1"/>
<protein>
    <submittedName>
        <fullName evidence="2">Uncharacterized protein</fullName>
    </submittedName>
</protein>